<dbReference type="GO" id="GO:0001716">
    <property type="term" value="F:L-amino-acid oxidase activity"/>
    <property type="evidence" value="ECO:0007669"/>
    <property type="project" value="TreeGrafter"/>
</dbReference>
<dbReference type="Gene3D" id="3.50.50.60">
    <property type="entry name" value="FAD/NAD(P)-binding domain"/>
    <property type="match status" value="1"/>
</dbReference>
<dbReference type="Proteomes" id="UP001139179">
    <property type="component" value="Unassembled WGS sequence"/>
</dbReference>
<dbReference type="GO" id="GO:0009063">
    <property type="term" value="P:amino acid catabolic process"/>
    <property type="evidence" value="ECO:0007669"/>
    <property type="project" value="TreeGrafter"/>
</dbReference>
<sequence>MTRRDFLNRVGKVGGAVAVFGAMESLGLLSTSASASSFQPPTQGDLALTGRNGKRILILGAGIAGMTAAYELGKAGYDCHILEARQRTGGRNWTVRRGTREQEINGEMQTATYDPGHYFNAGPARIPQHHVTMDYCKELGVPLEVFSNGNEHAFYYQENAGALSNQRYRKYEVKADGRGYVAELLAKAVNQSALDDPLTSEDAERLLEYLRREGGLSSDYTYQGSSARGYAELPGAGDQPGTLGQLHSFTDLLQSGMMNNFSSEYSFNQQMMMFQPIGGMDQIPKALERKLPGKITFGAIVREIRQTNGGVRIVYTTGSGGTQSMSGDYCICTIPLPVLKKIPADFSAEMKNAMNQIGYATTGKIGLQFKSRFWENEDRIYGGITTTNMDINQIWYPSSDFLAQKGILVGYYNFGNNAVALGNMSLAERQAHALAQGTKIHPQYAAEFETGFSLAWHKIRYNEGGWASYSESDLQNYYPILNRPQGRVYLAGEHLSYYTGWMAGAFESARKVVTEIHEQVMKEEPVSA</sequence>
<organism evidence="2 3">
    <name type="scientific">Halalkalibacter oceani</name>
    <dbReference type="NCBI Taxonomy" id="1653776"/>
    <lineage>
        <taxon>Bacteria</taxon>
        <taxon>Bacillati</taxon>
        <taxon>Bacillota</taxon>
        <taxon>Bacilli</taxon>
        <taxon>Bacillales</taxon>
        <taxon>Bacillaceae</taxon>
        <taxon>Halalkalibacter</taxon>
    </lineage>
</organism>
<dbReference type="InterPro" id="IPR002937">
    <property type="entry name" value="Amino_oxidase"/>
</dbReference>
<dbReference type="InterPro" id="IPR036188">
    <property type="entry name" value="FAD/NAD-bd_sf"/>
</dbReference>
<keyword evidence="3" id="KW-1185">Reference proteome</keyword>
<dbReference type="InterPro" id="IPR050281">
    <property type="entry name" value="Flavin_monoamine_oxidase"/>
</dbReference>
<dbReference type="Gene3D" id="3.90.660.10">
    <property type="match status" value="1"/>
</dbReference>
<protein>
    <submittedName>
        <fullName evidence="2">Flavin monoamine oxidase family protein</fullName>
    </submittedName>
</protein>
<dbReference type="AlphaFoldDB" id="A0A9X2DR81"/>
<dbReference type="EMBL" id="JAMBOL010000018">
    <property type="protein sequence ID" value="MCM3715631.1"/>
    <property type="molecule type" value="Genomic_DNA"/>
</dbReference>
<dbReference type="SUPFAM" id="SSF51905">
    <property type="entry name" value="FAD/NAD(P)-binding domain"/>
    <property type="match status" value="1"/>
</dbReference>
<name>A0A9X2DR81_9BACI</name>
<accession>A0A9X2DR81</accession>
<gene>
    <name evidence="2" type="ORF">M3202_16315</name>
</gene>
<dbReference type="PANTHER" id="PTHR10742">
    <property type="entry name" value="FLAVIN MONOAMINE OXIDASE"/>
    <property type="match status" value="1"/>
</dbReference>
<evidence type="ECO:0000313" key="3">
    <source>
        <dbReference type="Proteomes" id="UP001139179"/>
    </source>
</evidence>
<dbReference type="SUPFAM" id="SSF54373">
    <property type="entry name" value="FAD-linked reductases, C-terminal domain"/>
    <property type="match status" value="1"/>
</dbReference>
<dbReference type="Gene3D" id="1.20.1440.240">
    <property type="match status" value="1"/>
</dbReference>
<reference evidence="2" key="1">
    <citation type="submission" date="2022-05" db="EMBL/GenBank/DDBJ databases">
        <title>Comparative Genomics of Spacecraft Associated Microbes.</title>
        <authorList>
            <person name="Tran M.T."/>
            <person name="Wright A."/>
            <person name="Seuylemezian A."/>
            <person name="Eisen J."/>
            <person name="Coil D."/>
        </authorList>
    </citation>
    <scope>NUCLEOTIDE SEQUENCE</scope>
    <source>
        <strain evidence="2">214.1.1</strain>
    </source>
</reference>
<evidence type="ECO:0000259" key="1">
    <source>
        <dbReference type="Pfam" id="PF01593"/>
    </source>
</evidence>
<dbReference type="Pfam" id="PF01593">
    <property type="entry name" value="Amino_oxidase"/>
    <property type="match status" value="1"/>
</dbReference>
<comment type="caution">
    <text evidence="2">The sequence shown here is derived from an EMBL/GenBank/DDBJ whole genome shotgun (WGS) entry which is preliminary data.</text>
</comment>
<evidence type="ECO:0000313" key="2">
    <source>
        <dbReference type="EMBL" id="MCM3715631.1"/>
    </source>
</evidence>
<feature type="domain" description="Amine oxidase" evidence="1">
    <location>
        <begin position="63"/>
        <end position="516"/>
    </location>
</feature>
<proteinExistence type="predicted"/>
<dbReference type="PANTHER" id="PTHR10742:SF342">
    <property type="entry name" value="AMINE OXIDASE"/>
    <property type="match status" value="1"/>
</dbReference>